<organism evidence="1 2">
    <name type="scientific">Auriscalpium vulgare</name>
    <dbReference type="NCBI Taxonomy" id="40419"/>
    <lineage>
        <taxon>Eukaryota</taxon>
        <taxon>Fungi</taxon>
        <taxon>Dikarya</taxon>
        <taxon>Basidiomycota</taxon>
        <taxon>Agaricomycotina</taxon>
        <taxon>Agaricomycetes</taxon>
        <taxon>Russulales</taxon>
        <taxon>Auriscalpiaceae</taxon>
        <taxon>Auriscalpium</taxon>
    </lineage>
</organism>
<reference evidence="1" key="2">
    <citation type="journal article" date="2022" name="New Phytol.">
        <title>Evolutionary transition to the ectomycorrhizal habit in the genomes of a hyperdiverse lineage of mushroom-forming fungi.</title>
        <authorList>
            <person name="Looney B."/>
            <person name="Miyauchi S."/>
            <person name="Morin E."/>
            <person name="Drula E."/>
            <person name="Courty P.E."/>
            <person name="Kohler A."/>
            <person name="Kuo A."/>
            <person name="LaButti K."/>
            <person name="Pangilinan J."/>
            <person name="Lipzen A."/>
            <person name="Riley R."/>
            <person name="Andreopoulos W."/>
            <person name="He G."/>
            <person name="Johnson J."/>
            <person name="Nolan M."/>
            <person name="Tritt A."/>
            <person name="Barry K.W."/>
            <person name="Grigoriev I.V."/>
            <person name="Nagy L.G."/>
            <person name="Hibbett D."/>
            <person name="Henrissat B."/>
            <person name="Matheny P.B."/>
            <person name="Labbe J."/>
            <person name="Martin F.M."/>
        </authorList>
    </citation>
    <scope>NUCLEOTIDE SEQUENCE</scope>
    <source>
        <strain evidence="1">FP105234-sp</strain>
    </source>
</reference>
<proteinExistence type="predicted"/>
<evidence type="ECO:0000313" key="2">
    <source>
        <dbReference type="Proteomes" id="UP000814033"/>
    </source>
</evidence>
<dbReference type="EMBL" id="MU276220">
    <property type="protein sequence ID" value="KAI0040181.1"/>
    <property type="molecule type" value="Genomic_DNA"/>
</dbReference>
<comment type="caution">
    <text evidence="1">The sequence shown here is derived from an EMBL/GenBank/DDBJ whole genome shotgun (WGS) entry which is preliminary data.</text>
</comment>
<reference evidence="1" key="1">
    <citation type="submission" date="2021-02" db="EMBL/GenBank/DDBJ databases">
        <authorList>
            <consortium name="DOE Joint Genome Institute"/>
            <person name="Ahrendt S."/>
            <person name="Looney B.P."/>
            <person name="Miyauchi S."/>
            <person name="Morin E."/>
            <person name="Drula E."/>
            <person name="Courty P.E."/>
            <person name="Chicoki N."/>
            <person name="Fauchery L."/>
            <person name="Kohler A."/>
            <person name="Kuo A."/>
            <person name="Labutti K."/>
            <person name="Pangilinan J."/>
            <person name="Lipzen A."/>
            <person name="Riley R."/>
            <person name="Andreopoulos W."/>
            <person name="He G."/>
            <person name="Johnson J."/>
            <person name="Barry K.W."/>
            <person name="Grigoriev I.V."/>
            <person name="Nagy L."/>
            <person name="Hibbett D."/>
            <person name="Henrissat B."/>
            <person name="Matheny P.B."/>
            <person name="Labbe J."/>
            <person name="Martin F."/>
        </authorList>
    </citation>
    <scope>NUCLEOTIDE SEQUENCE</scope>
    <source>
        <strain evidence="1">FP105234-sp</strain>
    </source>
</reference>
<gene>
    <name evidence="1" type="ORF">FA95DRAFT_1612005</name>
</gene>
<name>A0ACB8R7T4_9AGAM</name>
<dbReference type="Proteomes" id="UP000814033">
    <property type="component" value="Unassembled WGS sequence"/>
</dbReference>
<evidence type="ECO:0000313" key="1">
    <source>
        <dbReference type="EMBL" id="KAI0040181.1"/>
    </source>
</evidence>
<accession>A0ACB8R7T4</accession>
<protein>
    <submittedName>
        <fullName evidence="1">Uncharacterized protein</fullName>
    </submittedName>
</protein>
<keyword evidence="2" id="KW-1185">Reference proteome</keyword>
<sequence>MSSATAQNQSSHNDDKDGHGDDRDSNGTGGSNGNSGSGSSSSSSSSNGSGNSGGNSNGNAISSNASNNGNAAKATKLNTPPSKPPCFYPCVSNSDPKLLYSPGWTLVPPSFFTSAMTPTDVLHRTSLSGSNVTFTFNATAIVVFGIVPKNNGTTAVASYTVDGQIPSTPVVPNSEQELLQPLFTSGGLLPGQSHNLTITVTDGSNAPYTLSHFLLDGPLSMQKMNPPHAVGPARDTIIVAAALGSFIVLLLAGMLLSWFLRRRRARAGLAQPWRRNFQQGSSSGPTLTSSASIVRGYSVRESSFYPYVPRSRDTAITFDLPSASPPARVPSLPPPPLSEPKASYLKYVPPEDSLSGKNWF</sequence>